<gene>
    <name evidence="1" type="ORF">F2Q69_00057017</name>
</gene>
<accession>A0A8S9N7T3</accession>
<evidence type="ECO:0000313" key="1">
    <source>
        <dbReference type="EMBL" id="KAF3489529.1"/>
    </source>
</evidence>
<reference evidence="1" key="1">
    <citation type="submission" date="2019-12" db="EMBL/GenBank/DDBJ databases">
        <title>Genome sequencing and annotation of Brassica cretica.</title>
        <authorList>
            <person name="Studholme D.J."/>
            <person name="Sarris P."/>
        </authorList>
    </citation>
    <scope>NUCLEOTIDE SEQUENCE</scope>
    <source>
        <strain evidence="1">PFS-109/04</strain>
        <tissue evidence="1">Leaf</tissue>
    </source>
</reference>
<proteinExistence type="predicted"/>
<dbReference type="EMBL" id="QGKX02002183">
    <property type="protein sequence ID" value="KAF3489529.1"/>
    <property type="molecule type" value="Genomic_DNA"/>
</dbReference>
<organism evidence="1 2">
    <name type="scientific">Brassica cretica</name>
    <name type="common">Mustard</name>
    <dbReference type="NCBI Taxonomy" id="69181"/>
    <lineage>
        <taxon>Eukaryota</taxon>
        <taxon>Viridiplantae</taxon>
        <taxon>Streptophyta</taxon>
        <taxon>Embryophyta</taxon>
        <taxon>Tracheophyta</taxon>
        <taxon>Spermatophyta</taxon>
        <taxon>Magnoliopsida</taxon>
        <taxon>eudicotyledons</taxon>
        <taxon>Gunneridae</taxon>
        <taxon>Pentapetalae</taxon>
        <taxon>rosids</taxon>
        <taxon>malvids</taxon>
        <taxon>Brassicales</taxon>
        <taxon>Brassicaceae</taxon>
        <taxon>Brassiceae</taxon>
        <taxon>Brassica</taxon>
    </lineage>
</organism>
<name>A0A8S9N7T3_BRACR</name>
<dbReference type="AlphaFoldDB" id="A0A8S9N7T3"/>
<protein>
    <submittedName>
        <fullName evidence="1">Uncharacterized protein</fullName>
    </submittedName>
</protein>
<sequence>MKWSIAINILLNALDPRKPGFVIQCSISLPGGGTKPIKRDELKLEVQELLFDGFRLLCLQLGYSSQIDKTYPLDFMEVGRVVVHLKREDGVKHQLGKVDEGALVSSKQWEGTNEEVAQVNEEVIVEKCVEAETQKKENPVGDKTVVTSDESSNWALVSPAKMGRSPVKANQTEVLHISASKFSVLSVEEEHEEGEILHISHQCSDAEAQLTKGSNAEGREVADEGITTAKTVVEQSSKVQEEGHLILNATYATHFYFDNQNGAGQSYLYELRGSDVNWSSSSAKYEGVQRIEL</sequence>
<dbReference type="Proteomes" id="UP000712600">
    <property type="component" value="Unassembled WGS sequence"/>
</dbReference>
<evidence type="ECO:0000313" key="2">
    <source>
        <dbReference type="Proteomes" id="UP000712600"/>
    </source>
</evidence>
<comment type="caution">
    <text evidence="1">The sequence shown here is derived from an EMBL/GenBank/DDBJ whole genome shotgun (WGS) entry which is preliminary data.</text>
</comment>